<comment type="caution">
    <text evidence="3">The sequence shown here is derived from an EMBL/GenBank/DDBJ whole genome shotgun (WGS) entry which is preliminary data.</text>
</comment>
<dbReference type="InterPro" id="IPR004360">
    <property type="entry name" value="Glyas_Fos-R_dOase_dom"/>
</dbReference>
<dbReference type="Proteomes" id="UP000292346">
    <property type="component" value="Unassembled WGS sequence"/>
</dbReference>
<accession>A0A4R0H2N2</accession>
<name>A0A4R0H2N2_9ACTN</name>
<dbReference type="InterPro" id="IPR029068">
    <property type="entry name" value="Glyas_Bleomycin-R_OHBP_Dase"/>
</dbReference>
<dbReference type="PANTHER" id="PTHR36437:SF2">
    <property type="entry name" value="GLYOXALASE_BLEOMYCIN RESISTANCE PROTEIN_DIOXYGENASE"/>
    <property type="match status" value="1"/>
</dbReference>
<dbReference type="RefSeq" id="WP_131348200.1">
    <property type="nucleotide sequence ID" value="NZ_SJJZ01000006.1"/>
</dbReference>
<dbReference type="PROSITE" id="PS51819">
    <property type="entry name" value="VOC"/>
    <property type="match status" value="1"/>
</dbReference>
<reference evidence="3 4" key="1">
    <citation type="submission" date="2019-02" db="EMBL/GenBank/DDBJ databases">
        <title>Kribbella capetownensis sp. nov. and Kribbella speibonae sp. nov., isolated from soil.</title>
        <authorList>
            <person name="Curtis S.M."/>
            <person name="Norton I."/>
            <person name="Everest G.J."/>
            <person name="Meyers P.R."/>
        </authorList>
    </citation>
    <scope>NUCLEOTIDE SEQUENCE [LARGE SCALE GENOMIC DNA]</scope>
    <source>
        <strain evidence="3 4">KCTC 29219</strain>
    </source>
</reference>
<evidence type="ECO:0000256" key="1">
    <source>
        <dbReference type="SAM" id="MobiDB-lite"/>
    </source>
</evidence>
<gene>
    <name evidence="3" type="ORF">E0H45_41635</name>
</gene>
<dbReference type="InterPro" id="IPR037523">
    <property type="entry name" value="VOC_core"/>
</dbReference>
<evidence type="ECO:0000259" key="2">
    <source>
        <dbReference type="PROSITE" id="PS51819"/>
    </source>
</evidence>
<dbReference type="Gene3D" id="3.10.180.10">
    <property type="entry name" value="2,3-Dihydroxybiphenyl 1,2-Dioxygenase, domain 1"/>
    <property type="match status" value="1"/>
</dbReference>
<dbReference type="Pfam" id="PF00903">
    <property type="entry name" value="Glyoxalase"/>
    <property type="match status" value="1"/>
</dbReference>
<keyword evidence="4" id="KW-1185">Reference proteome</keyword>
<feature type="region of interest" description="Disordered" evidence="1">
    <location>
        <begin position="1"/>
        <end position="20"/>
    </location>
</feature>
<dbReference type="EMBL" id="SJJZ01000006">
    <property type="protein sequence ID" value="TCC01969.1"/>
    <property type="molecule type" value="Genomic_DNA"/>
</dbReference>
<feature type="domain" description="VOC" evidence="2">
    <location>
        <begin position="39"/>
        <end position="156"/>
    </location>
</feature>
<dbReference type="SUPFAM" id="SSF54593">
    <property type="entry name" value="Glyoxalase/Bleomycin resistance protein/Dihydroxybiphenyl dioxygenase"/>
    <property type="match status" value="1"/>
</dbReference>
<dbReference type="AlphaFoldDB" id="A0A4R0H2N2"/>
<sequence>MSERSERTKGRAERTEVPKDISEIPVDPNDVVVKPGAFLLELIPVPVSDIDRAKQFYVDQCGFHADVDVRPADGVRIVQLTPPGSYCSIALIQGVPTVEMQPGSLRSLHLVVKDIEAAREELIGRGVEVSGTEDLGGVFYAWFKDPDGNTWALQHMPWRR</sequence>
<dbReference type="PANTHER" id="PTHR36437">
    <property type="entry name" value="GLYOXALASE/BLEOMYCIN RESISTANCE PROTEIN/DIOXYGENASE"/>
    <property type="match status" value="1"/>
</dbReference>
<proteinExistence type="predicted"/>
<dbReference type="OrthoDB" id="485032at2"/>
<evidence type="ECO:0000313" key="4">
    <source>
        <dbReference type="Proteomes" id="UP000292346"/>
    </source>
</evidence>
<organism evidence="3 4">
    <name type="scientific">Kribbella soli</name>
    <dbReference type="NCBI Taxonomy" id="1124743"/>
    <lineage>
        <taxon>Bacteria</taxon>
        <taxon>Bacillati</taxon>
        <taxon>Actinomycetota</taxon>
        <taxon>Actinomycetes</taxon>
        <taxon>Propionibacteriales</taxon>
        <taxon>Kribbellaceae</taxon>
        <taxon>Kribbella</taxon>
    </lineage>
</organism>
<evidence type="ECO:0000313" key="3">
    <source>
        <dbReference type="EMBL" id="TCC01969.1"/>
    </source>
</evidence>
<protein>
    <submittedName>
        <fullName evidence="3">Glyoxalase</fullName>
    </submittedName>
</protein>